<proteinExistence type="predicted"/>
<keyword evidence="3" id="KW-1185">Reference proteome</keyword>
<sequence>MIVGSHNLIRRTVDPAAANMLAMEYSPDLGSLDDSWAQKCKDDDHTMYQNTSRNIYLSFGLPTEHFPYAIGKWSSEKRFYNFQLNSCEHYMRVI</sequence>
<dbReference type="WBParaSite" id="HNAJ_0000678901-mRNA-1">
    <property type="protein sequence ID" value="HNAJ_0000678901-mRNA-1"/>
    <property type="gene ID" value="HNAJ_0000678901"/>
</dbReference>
<dbReference type="SUPFAM" id="SSF55797">
    <property type="entry name" value="PR-1-like"/>
    <property type="match status" value="1"/>
</dbReference>
<dbReference type="OrthoDB" id="737510at2759"/>
<dbReference type="InterPro" id="IPR014044">
    <property type="entry name" value="CAP_dom"/>
</dbReference>
<dbReference type="AlphaFoldDB" id="A0A0R3TI98"/>
<dbReference type="Gene3D" id="3.40.33.10">
    <property type="entry name" value="CAP"/>
    <property type="match status" value="1"/>
</dbReference>
<reference evidence="2 3" key="2">
    <citation type="submission" date="2018-11" db="EMBL/GenBank/DDBJ databases">
        <authorList>
            <consortium name="Pathogen Informatics"/>
        </authorList>
    </citation>
    <scope>NUCLEOTIDE SEQUENCE [LARGE SCALE GENOMIC DNA]</scope>
</reference>
<name>A0A0R3TI98_RODNA</name>
<evidence type="ECO:0000313" key="2">
    <source>
        <dbReference type="EMBL" id="VDO02645.1"/>
    </source>
</evidence>
<dbReference type="InterPro" id="IPR035940">
    <property type="entry name" value="CAP_sf"/>
</dbReference>
<organism evidence="4">
    <name type="scientific">Rodentolepis nana</name>
    <name type="common">Dwarf tapeworm</name>
    <name type="synonym">Hymenolepis nana</name>
    <dbReference type="NCBI Taxonomy" id="102285"/>
    <lineage>
        <taxon>Eukaryota</taxon>
        <taxon>Metazoa</taxon>
        <taxon>Spiralia</taxon>
        <taxon>Lophotrochozoa</taxon>
        <taxon>Platyhelminthes</taxon>
        <taxon>Cestoda</taxon>
        <taxon>Eucestoda</taxon>
        <taxon>Cyclophyllidea</taxon>
        <taxon>Hymenolepididae</taxon>
        <taxon>Rodentolepis</taxon>
    </lineage>
</organism>
<gene>
    <name evidence="2" type="ORF">HNAJ_LOCUS6785</name>
</gene>
<reference evidence="4" key="1">
    <citation type="submission" date="2017-02" db="UniProtKB">
        <authorList>
            <consortium name="WormBaseParasite"/>
        </authorList>
    </citation>
    <scope>IDENTIFICATION</scope>
</reference>
<dbReference type="Pfam" id="PF00188">
    <property type="entry name" value="CAP"/>
    <property type="match status" value="1"/>
</dbReference>
<dbReference type="SMART" id="SM00198">
    <property type="entry name" value="SCP"/>
    <property type="match status" value="1"/>
</dbReference>
<dbReference type="Proteomes" id="UP000278807">
    <property type="component" value="Unassembled WGS sequence"/>
</dbReference>
<evidence type="ECO:0000313" key="3">
    <source>
        <dbReference type="Proteomes" id="UP000278807"/>
    </source>
</evidence>
<accession>A0A0R3TI98</accession>
<dbReference type="EMBL" id="UZAE01008392">
    <property type="protein sequence ID" value="VDO02645.1"/>
    <property type="molecule type" value="Genomic_DNA"/>
</dbReference>
<evidence type="ECO:0000259" key="1">
    <source>
        <dbReference type="SMART" id="SM00198"/>
    </source>
</evidence>
<protein>
    <submittedName>
        <fullName evidence="4">SCP domain-containing protein</fullName>
    </submittedName>
</protein>
<feature type="domain" description="SCP" evidence="1">
    <location>
        <begin position="1"/>
        <end position="93"/>
    </location>
</feature>
<evidence type="ECO:0000313" key="4">
    <source>
        <dbReference type="WBParaSite" id="HNAJ_0000678901-mRNA-1"/>
    </source>
</evidence>